<protein>
    <submittedName>
        <fullName evidence="2">Uncharacterized protein</fullName>
    </submittedName>
</protein>
<dbReference type="EMBL" id="ML978122">
    <property type="protein sequence ID" value="KAF2103196.1"/>
    <property type="molecule type" value="Genomic_DNA"/>
</dbReference>
<dbReference type="AlphaFoldDB" id="A0A9P4MA00"/>
<comment type="caution">
    <text evidence="2">The sequence shown here is derived from an EMBL/GenBank/DDBJ whole genome shotgun (WGS) entry which is preliminary data.</text>
</comment>
<feature type="region of interest" description="Disordered" evidence="1">
    <location>
        <begin position="1"/>
        <end position="21"/>
    </location>
</feature>
<evidence type="ECO:0000313" key="3">
    <source>
        <dbReference type="Proteomes" id="UP000799772"/>
    </source>
</evidence>
<name>A0A9P4MA00_9PEZI</name>
<evidence type="ECO:0000256" key="1">
    <source>
        <dbReference type="SAM" id="MobiDB-lite"/>
    </source>
</evidence>
<reference evidence="2" key="1">
    <citation type="journal article" date="2020" name="Stud. Mycol.">
        <title>101 Dothideomycetes genomes: a test case for predicting lifestyles and emergence of pathogens.</title>
        <authorList>
            <person name="Haridas S."/>
            <person name="Albert R."/>
            <person name="Binder M."/>
            <person name="Bloem J."/>
            <person name="Labutti K."/>
            <person name="Salamov A."/>
            <person name="Andreopoulos B."/>
            <person name="Baker S."/>
            <person name="Barry K."/>
            <person name="Bills G."/>
            <person name="Bluhm B."/>
            <person name="Cannon C."/>
            <person name="Castanera R."/>
            <person name="Culley D."/>
            <person name="Daum C."/>
            <person name="Ezra D."/>
            <person name="Gonzalez J."/>
            <person name="Henrissat B."/>
            <person name="Kuo A."/>
            <person name="Liang C."/>
            <person name="Lipzen A."/>
            <person name="Lutzoni F."/>
            <person name="Magnuson J."/>
            <person name="Mondo S."/>
            <person name="Nolan M."/>
            <person name="Ohm R."/>
            <person name="Pangilinan J."/>
            <person name="Park H.-J."/>
            <person name="Ramirez L."/>
            <person name="Alfaro M."/>
            <person name="Sun H."/>
            <person name="Tritt A."/>
            <person name="Yoshinaga Y."/>
            <person name="Zwiers L.-H."/>
            <person name="Turgeon B."/>
            <person name="Goodwin S."/>
            <person name="Spatafora J."/>
            <person name="Crous P."/>
            <person name="Grigoriev I."/>
        </authorList>
    </citation>
    <scope>NUCLEOTIDE SEQUENCE</scope>
    <source>
        <strain evidence="2">CBS 133067</strain>
    </source>
</reference>
<evidence type="ECO:0000313" key="2">
    <source>
        <dbReference type="EMBL" id="KAF2103196.1"/>
    </source>
</evidence>
<keyword evidence="3" id="KW-1185">Reference proteome</keyword>
<proteinExistence type="predicted"/>
<organism evidence="2 3">
    <name type="scientific">Rhizodiscina lignyota</name>
    <dbReference type="NCBI Taxonomy" id="1504668"/>
    <lineage>
        <taxon>Eukaryota</taxon>
        <taxon>Fungi</taxon>
        <taxon>Dikarya</taxon>
        <taxon>Ascomycota</taxon>
        <taxon>Pezizomycotina</taxon>
        <taxon>Dothideomycetes</taxon>
        <taxon>Pleosporomycetidae</taxon>
        <taxon>Aulographales</taxon>
        <taxon>Rhizodiscinaceae</taxon>
        <taxon>Rhizodiscina</taxon>
    </lineage>
</organism>
<feature type="compositionally biased region" description="Polar residues" evidence="1">
    <location>
        <begin position="1"/>
        <end position="13"/>
    </location>
</feature>
<sequence length="196" mass="21366">MASTHDSPPNSDTTGKRKRAYSVPDVEATIRDEIQAGVKKIREIFTTEIYELRTAVQANSTLIAGTQQAVSMKQHTIETNTTQLLNTNRRVLKAWEAIFRLQVKLLKANNTTQATNSERTVLQEQMQDEDPLSGPIAPDDIVHPDDASKRDLAPTAGAVSKVICALQLVVVVAAPFVGVRSTTCQGPFSVPPLAFN</sequence>
<dbReference type="Proteomes" id="UP000799772">
    <property type="component" value="Unassembled WGS sequence"/>
</dbReference>
<accession>A0A9P4MA00</accession>
<gene>
    <name evidence="2" type="ORF">NA57DRAFT_52724</name>
</gene>